<sequence>MERLFRGSLILLLMLGLSACSLFSSDEEEVRTPKPLQTIAEEKIQLVKVWSRGVGKGVGNRFESLKPAMDGDKVFVSGAEGSVYALERDTGKEVWKKKLNTRIGGGVSAYAGMVLLGTLDGEVIALKQESGDELWRARVSSEILSAPVTDGLYVAVQSIDDRLTVLDAESGKYLWRQEALQPALTLRGSASPLMFREAVFAGFASGEAKAFRLENGAPLWSSRVAAPKGSTELERMVDIKGAPLIIGDTIFFVSFQGNVAGLDLYTGRVRWTKELSSYESMTDGFGSIYLSSEDSYVSSIDQRTGASNWRQEDFEFRQLSAPAAFSSYVVVGDGEGYVHLLSQVDGSQAGRFKVDSSAIKAQPLVDGELILVLTADGELVALKEKASE</sequence>
<dbReference type="InterPro" id="IPR011047">
    <property type="entry name" value="Quinoprotein_ADH-like_sf"/>
</dbReference>
<dbReference type="GO" id="GO:0043165">
    <property type="term" value="P:Gram-negative-bacterium-type cell outer membrane assembly"/>
    <property type="evidence" value="ECO:0007669"/>
    <property type="project" value="UniProtKB-UniRule"/>
</dbReference>
<organism evidence="7 8">
    <name type="scientific">Endozoicomonas elysicola</name>
    <dbReference type="NCBI Taxonomy" id="305900"/>
    <lineage>
        <taxon>Bacteria</taxon>
        <taxon>Pseudomonadati</taxon>
        <taxon>Pseudomonadota</taxon>
        <taxon>Gammaproteobacteria</taxon>
        <taxon>Oceanospirillales</taxon>
        <taxon>Endozoicomonadaceae</taxon>
        <taxon>Endozoicomonas</taxon>
    </lineage>
</organism>
<keyword evidence="2 4" id="KW-0472">Membrane</keyword>
<dbReference type="AlphaFoldDB" id="A0A081KBM4"/>
<dbReference type="Pfam" id="PF13360">
    <property type="entry name" value="PQQ_2"/>
    <property type="match status" value="1"/>
</dbReference>
<dbReference type="PANTHER" id="PTHR34512">
    <property type="entry name" value="CELL SURFACE PROTEIN"/>
    <property type="match status" value="1"/>
</dbReference>
<protein>
    <recommendedName>
        <fullName evidence="4">Outer membrane protein assembly factor BamB</fullName>
    </recommendedName>
</protein>
<keyword evidence="4" id="KW-0449">Lipoprotein</keyword>
<dbReference type="InterPro" id="IPR017687">
    <property type="entry name" value="BamB"/>
</dbReference>
<feature type="domain" description="Pyrrolo-quinoline quinone repeat" evidence="6">
    <location>
        <begin position="80"/>
        <end position="311"/>
    </location>
</feature>
<dbReference type="NCBIfam" id="TIGR03300">
    <property type="entry name" value="assembly_YfgL"/>
    <property type="match status" value="1"/>
</dbReference>
<comment type="similarity">
    <text evidence="4">Belongs to the BamB family.</text>
</comment>
<reference evidence="7 8" key="1">
    <citation type="submission" date="2014-06" db="EMBL/GenBank/DDBJ databases">
        <title>Whole Genome Sequences of Three Symbiotic Endozoicomonas Bacteria.</title>
        <authorList>
            <person name="Neave M.J."/>
            <person name="Apprill A."/>
            <person name="Voolstra C.R."/>
        </authorList>
    </citation>
    <scope>NUCLEOTIDE SEQUENCE [LARGE SCALE GENOMIC DNA]</scope>
    <source>
        <strain evidence="7 8">DSM 22380</strain>
    </source>
</reference>
<accession>A0A081KBM4</accession>
<gene>
    <name evidence="4" type="primary">bamB</name>
    <name evidence="7" type="ORF">GV64_13095</name>
</gene>
<dbReference type="SMART" id="SM00564">
    <property type="entry name" value="PQQ"/>
    <property type="match status" value="6"/>
</dbReference>
<dbReference type="Proteomes" id="UP000027997">
    <property type="component" value="Unassembled WGS sequence"/>
</dbReference>
<dbReference type="SUPFAM" id="SSF50998">
    <property type="entry name" value="Quinoprotein alcohol dehydrogenase-like"/>
    <property type="match status" value="1"/>
</dbReference>
<dbReference type="GO" id="GO:0051205">
    <property type="term" value="P:protein insertion into membrane"/>
    <property type="evidence" value="ECO:0007669"/>
    <property type="project" value="UniProtKB-UniRule"/>
</dbReference>
<dbReference type="InterPro" id="IPR018391">
    <property type="entry name" value="PQQ_b-propeller_rpt"/>
</dbReference>
<comment type="function">
    <text evidence="4">Part of the outer membrane protein assembly complex, which is involved in assembly and insertion of beta-barrel proteins into the outer membrane.</text>
</comment>
<dbReference type="InterPro" id="IPR002372">
    <property type="entry name" value="PQQ_rpt_dom"/>
</dbReference>
<proteinExistence type="inferred from homology"/>
<dbReference type="GO" id="GO:0009279">
    <property type="term" value="C:cell outer membrane"/>
    <property type="evidence" value="ECO:0007669"/>
    <property type="project" value="UniProtKB-SubCell"/>
</dbReference>
<dbReference type="RefSeq" id="WP_020583166.1">
    <property type="nucleotide sequence ID" value="NZ_JOJP01000001.1"/>
</dbReference>
<dbReference type="PANTHER" id="PTHR34512:SF30">
    <property type="entry name" value="OUTER MEMBRANE PROTEIN ASSEMBLY FACTOR BAMB"/>
    <property type="match status" value="1"/>
</dbReference>
<evidence type="ECO:0000259" key="6">
    <source>
        <dbReference type="Pfam" id="PF13360"/>
    </source>
</evidence>
<comment type="subunit">
    <text evidence="4">Part of the Bam complex.</text>
</comment>
<evidence type="ECO:0000256" key="4">
    <source>
        <dbReference type="HAMAP-Rule" id="MF_00923"/>
    </source>
</evidence>
<dbReference type="InterPro" id="IPR015943">
    <property type="entry name" value="WD40/YVTN_repeat-like_dom_sf"/>
</dbReference>
<keyword evidence="8" id="KW-1185">Reference proteome</keyword>
<dbReference type="eggNOG" id="COG1520">
    <property type="taxonomic scope" value="Bacteria"/>
</dbReference>
<dbReference type="Gene3D" id="2.130.10.10">
    <property type="entry name" value="YVTN repeat-like/Quinoprotein amine dehydrogenase"/>
    <property type="match status" value="1"/>
</dbReference>
<dbReference type="EMBL" id="JOJP01000001">
    <property type="protein sequence ID" value="KEI71550.1"/>
    <property type="molecule type" value="Genomic_DNA"/>
</dbReference>
<dbReference type="STRING" id="305900.GV64_13095"/>
<keyword evidence="1 4" id="KW-0732">Signal</keyword>
<name>A0A081KBM4_9GAMM</name>
<comment type="subcellular location">
    <subcellularLocation>
        <location evidence="4">Cell outer membrane</location>
        <topology evidence="4">Lipid-anchor</topology>
    </subcellularLocation>
</comment>
<keyword evidence="3 4" id="KW-0998">Cell outer membrane</keyword>
<evidence type="ECO:0000256" key="3">
    <source>
        <dbReference type="ARBA" id="ARBA00023237"/>
    </source>
</evidence>
<evidence type="ECO:0000256" key="2">
    <source>
        <dbReference type="ARBA" id="ARBA00023136"/>
    </source>
</evidence>
<dbReference type="PROSITE" id="PS51257">
    <property type="entry name" value="PROKAR_LIPOPROTEIN"/>
    <property type="match status" value="1"/>
</dbReference>
<evidence type="ECO:0000256" key="1">
    <source>
        <dbReference type="ARBA" id="ARBA00022729"/>
    </source>
</evidence>
<feature type="signal peptide" evidence="5">
    <location>
        <begin position="1"/>
        <end position="24"/>
    </location>
</feature>
<comment type="caution">
    <text evidence="7">The sequence shown here is derived from an EMBL/GenBank/DDBJ whole genome shotgun (WGS) entry which is preliminary data.</text>
</comment>
<keyword evidence="4" id="KW-0564">Palmitate</keyword>
<feature type="chain" id="PRO_5008981902" description="Outer membrane protein assembly factor BamB" evidence="5">
    <location>
        <begin position="25"/>
        <end position="388"/>
    </location>
</feature>
<evidence type="ECO:0000256" key="5">
    <source>
        <dbReference type="SAM" id="SignalP"/>
    </source>
</evidence>
<dbReference type="HAMAP" id="MF_00923">
    <property type="entry name" value="OM_assembly_BamB"/>
    <property type="match status" value="1"/>
</dbReference>
<evidence type="ECO:0000313" key="7">
    <source>
        <dbReference type="EMBL" id="KEI71550.1"/>
    </source>
</evidence>
<evidence type="ECO:0000313" key="8">
    <source>
        <dbReference type="Proteomes" id="UP000027997"/>
    </source>
</evidence>